<dbReference type="EMBL" id="LT906453">
    <property type="protein sequence ID" value="SNV21949.1"/>
    <property type="molecule type" value="Genomic_DNA"/>
</dbReference>
<keyword evidence="3" id="KW-0813">Transport</keyword>
<dbReference type="GO" id="GO:0033214">
    <property type="term" value="P:siderophore-iron import into cell"/>
    <property type="evidence" value="ECO:0007669"/>
    <property type="project" value="TreeGrafter"/>
</dbReference>
<feature type="transmembrane region" description="Helical" evidence="8">
    <location>
        <begin position="124"/>
        <end position="144"/>
    </location>
</feature>
<dbReference type="AlphaFoldDB" id="A0A239VJI5"/>
<evidence type="ECO:0000256" key="6">
    <source>
        <dbReference type="ARBA" id="ARBA00022989"/>
    </source>
</evidence>
<name>A0A239VJI5_9MICO</name>
<evidence type="ECO:0000313" key="9">
    <source>
        <dbReference type="EMBL" id="SNV21949.1"/>
    </source>
</evidence>
<feature type="transmembrane region" description="Helical" evidence="8">
    <location>
        <begin position="183"/>
        <end position="202"/>
    </location>
</feature>
<comment type="subcellular location">
    <subcellularLocation>
        <location evidence="1">Cell membrane</location>
        <topology evidence="1">Multi-pass membrane protein</topology>
    </subcellularLocation>
</comment>
<feature type="transmembrane region" description="Helical" evidence="8">
    <location>
        <begin position="223"/>
        <end position="244"/>
    </location>
</feature>
<dbReference type="KEGG" id="dco:SAMEA4475696_1397"/>
<dbReference type="GO" id="GO:0022857">
    <property type="term" value="F:transmembrane transporter activity"/>
    <property type="evidence" value="ECO:0007669"/>
    <property type="project" value="InterPro"/>
</dbReference>
<sequence>MMGSSTSKGAPLSLQQPQAAKEALSRAFKVPLVPVIVGVVLLAVAVGVSLTSGAAGLEIAEVVDVMFAEIPGVGSGSHLGDPVADLLWQIRFPRTVLALMVGAALSVAGASYQGVFHNPLADPYLLGASAGAGVGAVLALGFGVQFTVGPFEAVPLAAFVGALLAVAGSVLVARGSFFDPSTLLLAGVAVSSLCSATQAYLLQQLDQTRSREVLSWIFGRLAGDGWTPVVTFLPYFVVSVVVLLPQARWLDVLRLGDEQARSLGVNAARVRCVVIAAATFLTAAAVAVSGLIGFVGLVVPHVVRLVASHSYRAILPLSGLFGAGFLLLVDVGARTVSAPAELPIGVITAFVGAPFFAFILWRRKRVSV</sequence>
<dbReference type="SUPFAM" id="SSF81345">
    <property type="entry name" value="ABC transporter involved in vitamin B12 uptake, BtuC"/>
    <property type="match status" value="1"/>
</dbReference>
<dbReference type="PANTHER" id="PTHR30472:SF25">
    <property type="entry name" value="ABC TRANSPORTER PERMEASE PROTEIN MJ0876-RELATED"/>
    <property type="match status" value="1"/>
</dbReference>
<evidence type="ECO:0000256" key="8">
    <source>
        <dbReference type="SAM" id="Phobius"/>
    </source>
</evidence>
<keyword evidence="4" id="KW-1003">Cell membrane</keyword>
<keyword evidence="10" id="KW-1185">Reference proteome</keyword>
<dbReference type="GeneID" id="63459616"/>
<evidence type="ECO:0000256" key="5">
    <source>
        <dbReference type="ARBA" id="ARBA00022692"/>
    </source>
</evidence>
<feature type="transmembrane region" description="Helical" evidence="8">
    <location>
        <begin position="32"/>
        <end position="57"/>
    </location>
</feature>
<dbReference type="InterPro" id="IPR037294">
    <property type="entry name" value="ABC_BtuC-like"/>
</dbReference>
<feature type="transmembrane region" description="Helical" evidence="8">
    <location>
        <begin position="273"/>
        <end position="299"/>
    </location>
</feature>
<reference evidence="9 10" key="1">
    <citation type="submission" date="2017-06" db="EMBL/GenBank/DDBJ databases">
        <authorList>
            <consortium name="Pathogen Informatics"/>
        </authorList>
    </citation>
    <scope>NUCLEOTIDE SEQUENCE [LARGE SCALE GENOMIC DNA]</scope>
    <source>
        <strain evidence="9 10">NCTC13039</strain>
    </source>
</reference>
<feature type="transmembrane region" description="Helical" evidence="8">
    <location>
        <begin position="95"/>
        <end position="112"/>
    </location>
</feature>
<keyword evidence="5 8" id="KW-0812">Transmembrane</keyword>
<dbReference type="CDD" id="cd06550">
    <property type="entry name" value="TM_ABC_iron-siderophores_like"/>
    <property type="match status" value="1"/>
</dbReference>
<evidence type="ECO:0000256" key="4">
    <source>
        <dbReference type="ARBA" id="ARBA00022475"/>
    </source>
</evidence>
<evidence type="ECO:0000256" key="3">
    <source>
        <dbReference type="ARBA" id="ARBA00022448"/>
    </source>
</evidence>
<evidence type="ECO:0000256" key="1">
    <source>
        <dbReference type="ARBA" id="ARBA00004651"/>
    </source>
</evidence>
<dbReference type="Gene3D" id="1.10.3470.10">
    <property type="entry name" value="ABC transporter involved in vitamin B12 uptake, BtuC"/>
    <property type="match status" value="1"/>
</dbReference>
<feature type="transmembrane region" description="Helical" evidence="8">
    <location>
        <begin position="311"/>
        <end position="330"/>
    </location>
</feature>
<evidence type="ECO:0000313" key="10">
    <source>
        <dbReference type="Proteomes" id="UP000242637"/>
    </source>
</evidence>
<dbReference type="PANTHER" id="PTHR30472">
    <property type="entry name" value="FERRIC ENTEROBACTIN TRANSPORT SYSTEM PERMEASE PROTEIN"/>
    <property type="match status" value="1"/>
</dbReference>
<gene>
    <name evidence="9" type="primary">feuC_2</name>
    <name evidence="9" type="ORF">SAMEA4475696_01397</name>
</gene>
<dbReference type="Pfam" id="PF01032">
    <property type="entry name" value="FecCD"/>
    <property type="match status" value="1"/>
</dbReference>
<keyword evidence="7 8" id="KW-0472">Membrane</keyword>
<protein>
    <submittedName>
        <fullName evidence="9">Iron-uptake system permease protein FeuC</fullName>
    </submittedName>
</protein>
<evidence type="ECO:0000256" key="2">
    <source>
        <dbReference type="ARBA" id="ARBA00007935"/>
    </source>
</evidence>
<dbReference type="GO" id="GO:0005886">
    <property type="term" value="C:plasma membrane"/>
    <property type="evidence" value="ECO:0007669"/>
    <property type="project" value="UniProtKB-SubCell"/>
</dbReference>
<proteinExistence type="inferred from homology"/>
<keyword evidence="6 8" id="KW-1133">Transmembrane helix</keyword>
<accession>A0A239VJI5</accession>
<evidence type="ECO:0000256" key="7">
    <source>
        <dbReference type="ARBA" id="ARBA00023136"/>
    </source>
</evidence>
<dbReference type="InterPro" id="IPR000522">
    <property type="entry name" value="ABC_transptr_permease_BtuC"/>
</dbReference>
<dbReference type="STRING" id="1121387.GCA_000429885_01912"/>
<organism evidence="9 10">
    <name type="scientific">Dermatophilus congolensis</name>
    <dbReference type="NCBI Taxonomy" id="1863"/>
    <lineage>
        <taxon>Bacteria</taxon>
        <taxon>Bacillati</taxon>
        <taxon>Actinomycetota</taxon>
        <taxon>Actinomycetes</taxon>
        <taxon>Micrococcales</taxon>
        <taxon>Dermatophilaceae</taxon>
        <taxon>Dermatophilus</taxon>
    </lineage>
</organism>
<dbReference type="FunFam" id="1.10.3470.10:FF:000001">
    <property type="entry name" value="Vitamin B12 ABC transporter permease BtuC"/>
    <property type="match status" value="1"/>
</dbReference>
<feature type="transmembrane region" description="Helical" evidence="8">
    <location>
        <begin position="342"/>
        <end position="361"/>
    </location>
</feature>
<comment type="similarity">
    <text evidence="2">Belongs to the binding-protein-dependent transport system permease family. FecCD subfamily.</text>
</comment>
<dbReference type="RefSeq" id="WP_197697038.1">
    <property type="nucleotide sequence ID" value="NZ_LT906453.1"/>
</dbReference>
<feature type="transmembrane region" description="Helical" evidence="8">
    <location>
        <begin position="156"/>
        <end position="177"/>
    </location>
</feature>
<dbReference type="Proteomes" id="UP000242637">
    <property type="component" value="Chromosome 1"/>
</dbReference>